<reference evidence="2 3" key="1">
    <citation type="submission" date="2023-05" db="EMBL/GenBank/DDBJ databases">
        <title>Microbacterium dauci sp.nov., Isolated from Carrot Rhizosphere Soil.</title>
        <authorList>
            <person name="Xiao Z."/>
            <person name="Zheng J."/>
        </authorList>
    </citation>
    <scope>NUCLEOTIDE SEQUENCE [LARGE SCALE GENOMIC DNA]</scope>
    <source>
        <strain evidence="2 3">LX3-4</strain>
    </source>
</reference>
<sequence length="269" mass="27994">MFGGRLLAALVAGALTLTIAACGAPGTAPTPGATEAALDAWLHQERADEGDRRARVRVVNDAGTELALRGIRVESPLLADPIERDAPPLPAGESIDLTVELPPVACDQAAAAGTIVLVLDDGEEALPLRDPLGFLGRLHDRECLAERVQKALSLAWSDFSPGVAGEPGSLRLVGGVADGVRVRSVQSTPLLQFGDGVLAYDLPTGALDVRVPLVPQRCDPHVVQEDKRGTIFALDVEVDGVPGAIELAADAATKARILTWVADWCGFGG</sequence>
<evidence type="ECO:0000313" key="3">
    <source>
        <dbReference type="Proteomes" id="UP001321481"/>
    </source>
</evidence>
<evidence type="ECO:0000256" key="1">
    <source>
        <dbReference type="SAM" id="SignalP"/>
    </source>
</evidence>
<dbReference type="PROSITE" id="PS51257">
    <property type="entry name" value="PROKAR_LIPOPROTEIN"/>
    <property type="match status" value="1"/>
</dbReference>
<feature type="signal peptide" evidence="1">
    <location>
        <begin position="1"/>
        <end position="23"/>
    </location>
</feature>
<proteinExistence type="predicted"/>
<name>A0ABT6ZAW0_9MICO</name>
<evidence type="ECO:0008006" key="4">
    <source>
        <dbReference type="Google" id="ProtNLM"/>
    </source>
</evidence>
<gene>
    <name evidence="2" type="ORF">QNI14_01225</name>
</gene>
<feature type="chain" id="PRO_5045644146" description="Lipoprotein" evidence="1">
    <location>
        <begin position="24"/>
        <end position="269"/>
    </location>
</feature>
<keyword evidence="1" id="KW-0732">Signal</keyword>
<comment type="caution">
    <text evidence="2">The sequence shown here is derived from an EMBL/GenBank/DDBJ whole genome shotgun (WGS) entry which is preliminary data.</text>
</comment>
<protein>
    <recommendedName>
        <fullName evidence="4">Lipoprotein</fullName>
    </recommendedName>
</protein>
<organism evidence="2 3">
    <name type="scientific">Microbacterium dauci</name>
    <dbReference type="NCBI Taxonomy" id="3048008"/>
    <lineage>
        <taxon>Bacteria</taxon>
        <taxon>Bacillati</taxon>
        <taxon>Actinomycetota</taxon>
        <taxon>Actinomycetes</taxon>
        <taxon>Micrococcales</taxon>
        <taxon>Microbacteriaceae</taxon>
        <taxon>Microbacterium</taxon>
    </lineage>
</organism>
<evidence type="ECO:0000313" key="2">
    <source>
        <dbReference type="EMBL" id="MDJ1113068.1"/>
    </source>
</evidence>
<accession>A0ABT6ZAW0</accession>
<keyword evidence="3" id="KW-1185">Reference proteome</keyword>
<dbReference type="RefSeq" id="WP_283714365.1">
    <property type="nucleotide sequence ID" value="NZ_JASJND010000001.1"/>
</dbReference>
<dbReference type="EMBL" id="JASJND010000001">
    <property type="protein sequence ID" value="MDJ1113068.1"/>
    <property type="molecule type" value="Genomic_DNA"/>
</dbReference>
<dbReference type="Proteomes" id="UP001321481">
    <property type="component" value="Unassembled WGS sequence"/>
</dbReference>